<dbReference type="OrthoDB" id="9989223at2759"/>
<dbReference type="SUPFAM" id="SSF141571">
    <property type="entry name" value="Pentapeptide repeat-like"/>
    <property type="match status" value="1"/>
</dbReference>
<dbReference type="Pfam" id="PF02214">
    <property type="entry name" value="BTB_2"/>
    <property type="match status" value="1"/>
</dbReference>
<protein>
    <submittedName>
        <fullName evidence="3 4">BTB/POZ domain-containing protein KCTD9</fullName>
    </submittedName>
</protein>
<sequence length="354" mass="38905">MTIKRIFNEKGCEIDDLNTIRDNDVIFVSSGEDFIHCSESKNWSEGKSSDWIKLNVGGKLFTTSKSTLKSKEPDSMLARMFAEDGTGFLFTPSNIDENGAYLIDRSSTYFEPILNYLRSGQLIYDNNINPEGILEEARFFGIESVIPVLEDIVSLNKIPKERLPLTRRDVVNALICCPCSSELRFQGVNLSGADLSKLDLRNINFKYANMRGCKLAGSNLSYCCLERADLADAVLDGAQLLGVKGLCANMECSQLKNCNFEDPCGTRSNMEGVNLKGANLEGSCMAGVNLRVATLKNANLRNCDLRAAVLAGADLENCDLSGSDLQEANLRGANLKDASFDFMLTPLHMAQAIR</sequence>
<name>A0A1W4WB27_AGRPL</name>
<dbReference type="PANTHER" id="PTHR14136:SF17">
    <property type="entry name" value="BTB_POZ DOMAIN-CONTAINING PROTEIN KCTD9"/>
    <property type="match status" value="1"/>
</dbReference>
<organism evidence="2 4">
    <name type="scientific">Agrilus planipennis</name>
    <name type="common">Emerald ash borer</name>
    <name type="synonym">Agrilus marcopoli</name>
    <dbReference type="NCBI Taxonomy" id="224129"/>
    <lineage>
        <taxon>Eukaryota</taxon>
        <taxon>Metazoa</taxon>
        <taxon>Ecdysozoa</taxon>
        <taxon>Arthropoda</taxon>
        <taxon>Hexapoda</taxon>
        <taxon>Insecta</taxon>
        <taxon>Pterygota</taxon>
        <taxon>Neoptera</taxon>
        <taxon>Endopterygota</taxon>
        <taxon>Coleoptera</taxon>
        <taxon>Polyphaga</taxon>
        <taxon>Elateriformia</taxon>
        <taxon>Buprestoidea</taxon>
        <taxon>Buprestidae</taxon>
        <taxon>Agrilinae</taxon>
        <taxon>Agrilus</taxon>
    </lineage>
</organism>
<dbReference type="InterPro" id="IPR000210">
    <property type="entry name" value="BTB/POZ_dom"/>
</dbReference>
<dbReference type="Gene3D" id="6.10.140.750">
    <property type="match status" value="1"/>
</dbReference>
<accession>A0A1W4WB27</accession>
<feature type="domain" description="BTB" evidence="1">
    <location>
        <begin position="50"/>
        <end position="157"/>
    </location>
</feature>
<dbReference type="Gene3D" id="3.30.710.10">
    <property type="entry name" value="Potassium Channel Kv1.1, Chain A"/>
    <property type="match status" value="1"/>
</dbReference>
<dbReference type="RefSeq" id="XP_018321209.1">
    <property type="nucleotide sequence ID" value="XM_018465707.1"/>
</dbReference>
<dbReference type="SUPFAM" id="SSF54695">
    <property type="entry name" value="POZ domain"/>
    <property type="match status" value="1"/>
</dbReference>
<dbReference type="RefSeq" id="XP_018321208.1">
    <property type="nucleotide sequence ID" value="XM_018465706.2"/>
</dbReference>
<dbReference type="Pfam" id="PF00805">
    <property type="entry name" value="Pentapeptide"/>
    <property type="match status" value="4"/>
</dbReference>
<evidence type="ECO:0000313" key="2">
    <source>
        <dbReference type="Proteomes" id="UP000192223"/>
    </source>
</evidence>
<dbReference type="Proteomes" id="UP000192223">
    <property type="component" value="Unplaced"/>
</dbReference>
<dbReference type="PANTHER" id="PTHR14136">
    <property type="entry name" value="BTB_POZ DOMAIN-CONTAINING PROTEIN KCTD9"/>
    <property type="match status" value="1"/>
</dbReference>
<dbReference type="InterPro" id="IPR011333">
    <property type="entry name" value="SKP1/BTB/POZ_sf"/>
</dbReference>
<dbReference type="KEGG" id="apln:108734238"/>
<proteinExistence type="predicted"/>
<keyword evidence="2" id="KW-1185">Reference proteome</keyword>
<gene>
    <name evidence="3 4" type="primary">LOC108734238</name>
</gene>
<evidence type="ECO:0000259" key="1">
    <source>
        <dbReference type="SMART" id="SM00225"/>
    </source>
</evidence>
<dbReference type="GO" id="GO:0051260">
    <property type="term" value="P:protein homooligomerization"/>
    <property type="evidence" value="ECO:0007669"/>
    <property type="project" value="InterPro"/>
</dbReference>
<evidence type="ECO:0000313" key="4">
    <source>
        <dbReference type="RefSeq" id="XP_018321209.1"/>
    </source>
</evidence>
<evidence type="ECO:0000313" key="3">
    <source>
        <dbReference type="RefSeq" id="XP_018321208.1"/>
    </source>
</evidence>
<dbReference type="InterPro" id="IPR003131">
    <property type="entry name" value="T1-type_BTB"/>
</dbReference>
<dbReference type="STRING" id="224129.A0A1W4WB27"/>
<dbReference type="AlphaFoldDB" id="A0A1W4WB27"/>
<dbReference type="SMART" id="SM00225">
    <property type="entry name" value="BTB"/>
    <property type="match status" value="1"/>
</dbReference>
<dbReference type="Gene3D" id="2.160.20.80">
    <property type="entry name" value="E3 ubiquitin-protein ligase SopA"/>
    <property type="match status" value="1"/>
</dbReference>
<dbReference type="CDD" id="cd18368">
    <property type="entry name" value="BTB_POZ_KCTD9"/>
    <property type="match status" value="1"/>
</dbReference>
<dbReference type="GeneID" id="108734238"/>
<reference evidence="3 4" key="1">
    <citation type="submission" date="2025-04" db="UniProtKB">
        <authorList>
            <consortium name="RefSeq"/>
        </authorList>
    </citation>
    <scope>IDENTIFICATION</scope>
    <source>
        <tissue evidence="3 4">Entire body</tissue>
    </source>
</reference>
<dbReference type="InterPro" id="IPR051082">
    <property type="entry name" value="Pentapeptide-BTB/POZ_domain"/>
</dbReference>
<dbReference type="InterPro" id="IPR001646">
    <property type="entry name" value="5peptide_repeat"/>
</dbReference>